<keyword evidence="1" id="KW-1133">Transmembrane helix</keyword>
<evidence type="ECO:0000256" key="1">
    <source>
        <dbReference type="SAM" id="Phobius"/>
    </source>
</evidence>
<dbReference type="EMBL" id="BART01016314">
    <property type="protein sequence ID" value="GAG80143.1"/>
    <property type="molecule type" value="Genomic_DNA"/>
</dbReference>
<accession>X1B7M9</accession>
<evidence type="ECO:0000313" key="2">
    <source>
        <dbReference type="EMBL" id="GAG80143.1"/>
    </source>
</evidence>
<feature type="transmembrane region" description="Helical" evidence="1">
    <location>
        <begin position="96"/>
        <end position="115"/>
    </location>
</feature>
<comment type="caution">
    <text evidence="2">The sequence shown here is derived from an EMBL/GenBank/DDBJ whole genome shotgun (WGS) entry which is preliminary data.</text>
</comment>
<dbReference type="AlphaFoldDB" id="X1B7M9"/>
<feature type="transmembrane region" description="Helical" evidence="1">
    <location>
        <begin position="43"/>
        <end position="66"/>
    </location>
</feature>
<feature type="non-terminal residue" evidence="2">
    <location>
        <position position="139"/>
    </location>
</feature>
<keyword evidence="1" id="KW-0812">Transmembrane</keyword>
<gene>
    <name evidence="2" type="ORF">S01H4_31412</name>
</gene>
<organism evidence="2">
    <name type="scientific">marine sediment metagenome</name>
    <dbReference type="NCBI Taxonomy" id="412755"/>
    <lineage>
        <taxon>unclassified sequences</taxon>
        <taxon>metagenomes</taxon>
        <taxon>ecological metagenomes</taxon>
    </lineage>
</organism>
<sequence>MSSLLDELRRRNVIRVGIAYLAVAWLILQVAEMLLPVYGFTDAAIRNLVVILAVGLLVTLTLSWAFEWTQGGITKDSGVDPSAPTSRRDNKRLDRFIIFMLVIAVAFFSIDKFVLDPARDARDIEAATEKGRADALLKI</sequence>
<protein>
    <submittedName>
        <fullName evidence="2">Uncharacterized protein</fullName>
    </submittedName>
</protein>
<reference evidence="2" key="1">
    <citation type="journal article" date="2014" name="Front. Microbiol.">
        <title>High frequency of phylogenetically diverse reductive dehalogenase-homologous genes in deep subseafloor sedimentary metagenomes.</title>
        <authorList>
            <person name="Kawai M."/>
            <person name="Futagami T."/>
            <person name="Toyoda A."/>
            <person name="Takaki Y."/>
            <person name="Nishi S."/>
            <person name="Hori S."/>
            <person name="Arai W."/>
            <person name="Tsubouchi T."/>
            <person name="Morono Y."/>
            <person name="Uchiyama I."/>
            <person name="Ito T."/>
            <person name="Fujiyama A."/>
            <person name="Inagaki F."/>
            <person name="Takami H."/>
        </authorList>
    </citation>
    <scope>NUCLEOTIDE SEQUENCE</scope>
    <source>
        <strain evidence="2">Expedition CK06-06</strain>
    </source>
</reference>
<feature type="transmembrane region" description="Helical" evidence="1">
    <location>
        <begin position="12"/>
        <end position="31"/>
    </location>
</feature>
<name>X1B7M9_9ZZZZ</name>
<keyword evidence="1" id="KW-0472">Membrane</keyword>
<proteinExistence type="predicted"/>